<name>A0A0H5DRG9_9BACT</name>
<accession>A0A0H5DRG9</accession>
<dbReference type="Proteomes" id="UP000220251">
    <property type="component" value="Unassembled WGS sequence"/>
</dbReference>
<evidence type="ECO:0000256" key="1">
    <source>
        <dbReference type="SAM" id="MobiDB-lite"/>
    </source>
</evidence>
<dbReference type="RefSeq" id="WP_098039048.1">
    <property type="nucleotide sequence ID" value="NZ_CWGJ01000026.1"/>
</dbReference>
<sequence length="1386" mass="144287">MGDELSFGSYTGLGGGYPIGGEGSGTAPLGQTPSTNQQAPSDSIESGGTSQAFAQTFSSAITDGRISIAEFSQLVQVALNDAKQTEGEAASKDAEVNRNFSKLIVQEFIVLNLLQNNIFAMGLEAQGLYSNMNAEIDAMNYGTYSVYQGQTADQQAVSAYNTALANYNDPHHADYHNDTVLNQAKNDYNTYAATRQTEIDNYNAMVDAYNANAELNNGAIEDFNSNLNQNAWAEKGPRLPDQPAPLSHYQGTAPQPISGNNPVTCGTLGSPTYLNHVPNINVNDFMDQFWGPAQGFVLGQMIDLIRALDFHTNLEAYAALAGNLNGFKPQSTLMLQLMTSILTGDMNSRSLPLGLPFPSTFINRMAQRAVLASIALQMGVQLPPTLRMQVQYAMMATLSKAALFAASSPAMLFLGDQFSRLSLSASAYALAMSYGFAGRIGSSVEGAVMRRNVLDAINQNPQLAGLPFGDKLALARQVCAGLQLGLLNTAVVNMAISLGAPGLVNQVMFNALRNAGFSDVSASLSLTSAMSNRSASLLAQGLMANSLVSRGFSPEFAAQVAGNSVANALAFGPYANTSDFMNSLTWQLQGQGLDFGTARSLAIDYTASMMASNPTALLSGNFLDTAVMLGLISQDVFLSAAVMNAVLSGLDPALGPSYQAAVLALLTASDPSLVAAAFNNSLGAAAILDNLPPSTLGQVRDSMFTNLLSQGVDAGSAWQIASNFVDVLRNGEPFALAFQINPLAIGFLQSQLTASLVNRGFSPVEAASLANAMVVASFGAPSVFSSGNFSLDLARALDLAGGARLGLLQYGITSQLIAQGVPPAQAALAASAVASSVFSNPLLDPLTLTASLRDALLLQNLGLNPGQAQDLAVLILNSSILNNDLAALAVFSGFANGSVGAALFAQEFTKALLTESLISQGIDPAIAGAIAGAAAASVAERALAYATFDAAFKSAVASSLVINQGIDPAVANVIAQSLVMNDVLNLGLMESTLAQGLLTAGFGRNLFEASAIASVVLGSALRVPDVLSNDIAFKMALINATALTLNTDLDVARNVIAQLGAADVVIRDALIAQLTVAFQNNGYPDLAVATLMATAAAQGIIQNSFGYTPQTAFQNAFGNHIMSTIGVPLSVAVELSRNFELSNLLVLGALQSDISSALVNTKLYNDAQAAALAEQLITLVLAYPSAFESDVSFRDVVADTLFINMGLDIGTSSQIASGLALEGIFNREAIKNEVYASLVLAGYSPIQAEILAIKTAETFFLINTPALDLPTLAGVAQAIALSSAFGFQEMANSIANSLLDRGLVADPTLRQNLSEQIAAQVLVNSAAFSGVGAFQDVVRDALLSAIGTLDIQTATSIASQLAITDALRMDVLQQAIINAGATYGFF</sequence>
<evidence type="ECO:0000313" key="3">
    <source>
        <dbReference type="Proteomes" id="UP000220251"/>
    </source>
</evidence>
<dbReference type="EMBL" id="CWGJ01000026">
    <property type="protein sequence ID" value="CRX39182.1"/>
    <property type="molecule type" value="Genomic_DNA"/>
</dbReference>
<feature type="compositionally biased region" description="Polar residues" evidence="1">
    <location>
        <begin position="29"/>
        <end position="48"/>
    </location>
</feature>
<keyword evidence="3" id="KW-1185">Reference proteome</keyword>
<feature type="region of interest" description="Disordered" evidence="1">
    <location>
        <begin position="18"/>
        <end position="48"/>
    </location>
</feature>
<evidence type="ECO:0000313" key="2">
    <source>
        <dbReference type="EMBL" id="CRX39182.1"/>
    </source>
</evidence>
<dbReference type="OrthoDB" id="9817968at2"/>
<organism evidence="2 3">
    <name type="scientific">Estrella lausannensis</name>
    <dbReference type="NCBI Taxonomy" id="483423"/>
    <lineage>
        <taxon>Bacteria</taxon>
        <taxon>Pseudomonadati</taxon>
        <taxon>Chlamydiota</taxon>
        <taxon>Chlamydiia</taxon>
        <taxon>Parachlamydiales</taxon>
        <taxon>Candidatus Criblamydiaceae</taxon>
        <taxon>Estrella</taxon>
    </lineage>
</organism>
<reference evidence="3" key="1">
    <citation type="submission" date="2015-06" db="EMBL/GenBank/DDBJ databases">
        <authorList>
            <person name="Bertelli C."/>
        </authorList>
    </citation>
    <scope>NUCLEOTIDE SEQUENCE [LARGE SCALE GENOMIC DNA]</scope>
    <source>
        <strain evidence="3">CRIB-30</strain>
    </source>
</reference>
<proteinExistence type="predicted"/>
<gene>
    <name evidence="2" type="ORF">ELAC_1857</name>
</gene>
<protein>
    <submittedName>
        <fullName evidence="2">Uncharacterized protein</fullName>
    </submittedName>
</protein>